<feature type="domain" description="EF-hand" evidence="6">
    <location>
        <begin position="223"/>
        <end position="258"/>
    </location>
</feature>
<dbReference type="AlphaFoldDB" id="A0A0N5ASJ6"/>
<dbReference type="WBParaSite" id="SMUV_0000776501-mRNA-1">
    <property type="protein sequence ID" value="SMUV_0000776501-mRNA-1"/>
    <property type="gene ID" value="SMUV_0000776501"/>
</dbReference>
<evidence type="ECO:0000313" key="8">
    <source>
        <dbReference type="WBParaSite" id="SMUV_0000776501-mRNA-1"/>
    </source>
</evidence>
<feature type="compositionally biased region" description="Basic and acidic residues" evidence="4">
    <location>
        <begin position="637"/>
        <end position="674"/>
    </location>
</feature>
<evidence type="ECO:0000256" key="1">
    <source>
        <dbReference type="ARBA" id="ARBA00022723"/>
    </source>
</evidence>
<dbReference type="SUPFAM" id="SSF47473">
    <property type="entry name" value="EF-hand"/>
    <property type="match status" value="3"/>
</dbReference>
<evidence type="ECO:0000259" key="6">
    <source>
        <dbReference type="PROSITE" id="PS50222"/>
    </source>
</evidence>
<sequence>MRFLLFLCLIVVIRSAPQPQRSASFARQLPVGFRPAKQVSPNEDGAAVKVQPESTSLHRQQLQHEQEQEIKTTPAAAAAAAPTTSVPLPPVDKTVDLDGDGALSLAEVQYAAFVHHALSSPVVEEMFREVDKNKDGYLTSLEFNDIRPLVLAKAESAALRFLQTVDTDRNGLLSLSEAQAYILTEYGIGNKDVERTWRLVLPNGNDEMDAVMFSKLRRRIRGMSIRLARQLMKAADKNENGHIDVKEAQQVAFEQEGLGAAEVHDMIIAVDDNNDGELNAPEFADFEKLLRAKGVDVARRALKVVDKDGSGYLTMDEAKRIAFDHYGFDEKTLTPFFGQADENEDGQLDAVEFAGFRSVIRSKAIKNAIIAMQDMDTDGDNLISGVEAVNVVRKQDDMDAKEIYNLFNLADQDKSGKLDKVELSDFLRLVRLNAIKFATDHFREFDVNKDKIVTVDELESSIEHKYNVDPKITRQFFEKVDVDNSGDLSPGEIVDFRHEIRRYVAERGSQQELARLKQDEVKKTIRNEPARVNPEPANPDSKVDVEKNVDQSPNADDDELQKQEEIARRRQMMLQRSEKRERIDKEGNDDRHKDDDSNDETVDTAELPNTVAKDVKDVESLQNPEVNAESEQAQPERTSENSETEKEDRRDQQEEAKEVPEDSKAESTSEKVKDNEDDDEFKVPKGNTQ</sequence>
<reference evidence="8" key="1">
    <citation type="submission" date="2017-02" db="UniProtKB">
        <authorList>
            <consortium name="WormBaseParasite"/>
        </authorList>
    </citation>
    <scope>IDENTIFICATION</scope>
</reference>
<dbReference type="PROSITE" id="PS50222">
    <property type="entry name" value="EF_HAND_2"/>
    <property type="match status" value="4"/>
</dbReference>
<evidence type="ECO:0000256" key="3">
    <source>
        <dbReference type="ARBA" id="ARBA00022837"/>
    </source>
</evidence>
<dbReference type="Pfam" id="PF13833">
    <property type="entry name" value="EF-hand_8"/>
    <property type="match status" value="1"/>
</dbReference>
<feature type="signal peptide" evidence="5">
    <location>
        <begin position="1"/>
        <end position="15"/>
    </location>
</feature>
<evidence type="ECO:0000256" key="2">
    <source>
        <dbReference type="ARBA" id="ARBA00022737"/>
    </source>
</evidence>
<evidence type="ECO:0000313" key="7">
    <source>
        <dbReference type="Proteomes" id="UP000046393"/>
    </source>
</evidence>
<dbReference type="PANTHER" id="PTHR10827:SF98">
    <property type="entry name" value="45 KDA CALCIUM-BINDING PROTEIN"/>
    <property type="match status" value="1"/>
</dbReference>
<keyword evidence="5" id="KW-0732">Signal</keyword>
<feature type="compositionally biased region" description="Basic and acidic residues" evidence="4">
    <location>
        <begin position="576"/>
        <end position="595"/>
    </location>
</feature>
<feature type="compositionally biased region" description="Basic and acidic residues" evidence="4">
    <location>
        <begin position="517"/>
        <end position="529"/>
    </location>
</feature>
<evidence type="ECO:0000256" key="5">
    <source>
        <dbReference type="SAM" id="SignalP"/>
    </source>
</evidence>
<name>A0A0N5ASJ6_9BILA</name>
<feature type="domain" description="EF-hand" evidence="6">
    <location>
        <begin position="118"/>
        <end position="153"/>
    </location>
</feature>
<keyword evidence="1" id="KW-0479">Metal-binding</keyword>
<dbReference type="SMART" id="SM00054">
    <property type="entry name" value="EFh"/>
    <property type="match status" value="10"/>
</dbReference>
<keyword evidence="7" id="KW-1185">Reference proteome</keyword>
<dbReference type="InterPro" id="IPR018247">
    <property type="entry name" value="EF_Hand_1_Ca_BS"/>
</dbReference>
<feature type="compositionally biased region" description="Polar residues" evidence="4">
    <location>
        <begin position="620"/>
        <end position="636"/>
    </location>
</feature>
<keyword evidence="2" id="KW-0677">Repeat</keyword>
<feature type="region of interest" description="Disordered" evidence="4">
    <location>
        <begin position="65"/>
        <end position="91"/>
    </location>
</feature>
<feature type="compositionally biased region" description="Low complexity" evidence="4">
    <location>
        <begin position="72"/>
        <end position="84"/>
    </location>
</feature>
<dbReference type="GO" id="GO:0005576">
    <property type="term" value="C:extracellular region"/>
    <property type="evidence" value="ECO:0007669"/>
    <property type="project" value="UniProtKB-SubCell"/>
</dbReference>
<protein>
    <submittedName>
        <fullName evidence="8">Calmodulin</fullName>
    </submittedName>
</protein>
<accession>A0A0N5ASJ6</accession>
<dbReference type="STRING" id="451379.A0A0N5ASJ6"/>
<organism evidence="7 8">
    <name type="scientific">Syphacia muris</name>
    <dbReference type="NCBI Taxonomy" id="451379"/>
    <lineage>
        <taxon>Eukaryota</taxon>
        <taxon>Metazoa</taxon>
        <taxon>Ecdysozoa</taxon>
        <taxon>Nematoda</taxon>
        <taxon>Chromadorea</taxon>
        <taxon>Rhabditida</taxon>
        <taxon>Spirurina</taxon>
        <taxon>Oxyuridomorpha</taxon>
        <taxon>Oxyuroidea</taxon>
        <taxon>Oxyuridae</taxon>
        <taxon>Syphacia</taxon>
    </lineage>
</organism>
<feature type="chain" id="PRO_5012452626" evidence="5">
    <location>
        <begin position="16"/>
        <end position="689"/>
    </location>
</feature>
<dbReference type="Pfam" id="PF13499">
    <property type="entry name" value="EF-hand_7"/>
    <property type="match status" value="1"/>
</dbReference>
<keyword evidence="3" id="KW-0106">Calcium</keyword>
<dbReference type="Gene3D" id="1.10.238.10">
    <property type="entry name" value="EF-hand"/>
    <property type="match status" value="5"/>
</dbReference>
<feature type="domain" description="EF-hand" evidence="6">
    <location>
        <begin position="293"/>
        <end position="328"/>
    </location>
</feature>
<dbReference type="Proteomes" id="UP000046393">
    <property type="component" value="Unplaced"/>
</dbReference>
<dbReference type="GO" id="GO:0005509">
    <property type="term" value="F:calcium ion binding"/>
    <property type="evidence" value="ECO:0007669"/>
    <property type="project" value="InterPro"/>
</dbReference>
<feature type="region of interest" description="Disordered" evidence="4">
    <location>
        <begin position="517"/>
        <end position="689"/>
    </location>
</feature>
<dbReference type="InterPro" id="IPR002048">
    <property type="entry name" value="EF_hand_dom"/>
</dbReference>
<dbReference type="PROSITE" id="PS00018">
    <property type="entry name" value="EF_HAND_1"/>
    <property type="match status" value="3"/>
</dbReference>
<dbReference type="InterPro" id="IPR011992">
    <property type="entry name" value="EF-hand-dom_pair"/>
</dbReference>
<evidence type="ECO:0000256" key="4">
    <source>
        <dbReference type="SAM" id="MobiDB-lite"/>
    </source>
</evidence>
<feature type="domain" description="EF-hand" evidence="6">
    <location>
        <begin position="398"/>
        <end position="433"/>
    </location>
</feature>
<proteinExistence type="predicted"/>
<dbReference type="PANTHER" id="PTHR10827">
    <property type="entry name" value="RETICULOCALBIN"/>
    <property type="match status" value="1"/>
</dbReference>